<dbReference type="AlphaFoldDB" id="A0A931IBV5"/>
<name>A0A931IBV5_9NOCA</name>
<evidence type="ECO:0000259" key="6">
    <source>
        <dbReference type="Pfam" id="PF23024"/>
    </source>
</evidence>
<protein>
    <submittedName>
        <fullName evidence="7">Fatty acyl-AMP ligase</fullName>
    </submittedName>
</protein>
<dbReference type="PANTHER" id="PTHR22754">
    <property type="entry name" value="DISCO-INTERACTING PROTEIN 2 DIP2 -RELATED"/>
    <property type="match status" value="1"/>
</dbReference>
<sequence length="564" mass="59113">MNPPGTLGDRVALLARTRPDDPAFTALRYRGAACSPHTLSYARLHGAASALARRLCAESQVGDRVAILCEQGLDYVIAFLACLYSGRVAVPLPQVTGARSTERIDSALADAGPRLLLVSAADSVTADALAGHASAILSPDPDAHAERPDIETTDLAYLQYTSGSTKSPAGVRITHGNLIAGLTQLHAAVPVGDRPIVTWLPFFHDMGLVLGLSLPLFRGVHGVTLSPQDFVKRPIRWPRACSDYRAGITASPNFGLSLVVSGTSEQERAGLDLSGLDAILNGAEHVRADALNDFTHTFTPHGFRHRAHTPGYGLAEATLAVTIADLEADPVTRRFDRTALNAGEAVPADTGITLVACGFPVGQRVAVVDPERRVELPEGAVGEIWVSGPNVGAGYHGNPSASADTFGAVLTGDDGHWLRTGDLGFRHETGLYVTGRRKDLIVVDGRNHYPADIEATAVAAGAHLRAGYLTAFGHDDGVRESLVIVAELHNADEAADAAAIAVCVRSAVADVHAVMPESVVMVAPGAIPRTSSGKVRRADCRALFDAGRLPALATAGKRPLAAPD</sequence>
<gene>
    <name evidence="7" type="ORF">IT779_19960</name>
</gene>
<dbReference type="EMBL" id="JADMLG010000008">
    <property type="protein sequence ID" value="MBH0778559.1"/>
    <property type="molecule type" value="Genomic_DNA"/>
</dbReference>
<dbReference type="SUPFAM" id="SSF56801">
    <property type="entry name" value="Acetyl-CoA synthetase-like"/>
    <property type="match status" value="1"/>
</dbReference>
<dbReference type="GO" id="GO:0016874">
    <property type="term" value="F:ligase activity"/>
    <property type="evidence" value="ECO:0007669"/>
    <property type="project" value="UniProtKB-KW"/>
</dbReference>
<dbReference type="RefSeq" id="WP_196150882.1">
    <property type="nucleotide sequence ID" value="NZ_JADMLG010000008.1"/>
</dbReference>
<dbReference type="InterPro" id="IPR025110">
    <property type="entry name" value="AMP-bd_C"/>
</dbReference>
<dbReference type="InterPro" id="IPR042099">
    <property type="entry name" value="ANL_N_sf"/>
</dbReference>
<dbReference type="CDD" id="cd05931">
    <property type="entry name" value="FAAL"/>
    <property type="match status" value="1"/>
</dbReference>
<dbReference type="PANTHER" id="PTHR22754:SF32">
    <property type="entry name" value="DISCO-INTERACTING PROTEIN 2"/>
    <property type="match status" value="1"/>
</dbReference>
<keyword evidence="2 7" id="KW-0436">Ligase</keyword>
<evidence type="ECO:0000256" key="1">
    <source>
        <dbReference type="ARBA" id="ARBA00006432"/>
    </source>
</evidence>
<dbReference type="Gene3D" id="3.40.50.12780">
    <property type="entry name" value="N-terminal domain of ligase-like"/>
    <property type="match status" value="1"/>
</dbReference>
<feature type="domain" description="AMP-dependent synthetase/ligase" evidence="5">
    <location>
        <begin position="15"/>
        <end position="396"/>
    </location>
</feature>
<keyword evidence="3" id="KW-0276">Fatty acid metabolism</keyword>
<dbReference type="Gene3D" id="3.30.300.30">
    <property type="match status" value="1"/>
</dbReference>
<organism evidence="7 8">
    <name type="scientific">Nocardia bovistercoris</name>
    <dbReference type="NCBI Taxonomy" id="2785916"/>
    <lineage>
        <taxon>Bacteria</taxon>
        <taxon>Bacillati</taxon>
        <taxon>Actinomycetota</taxon>
        <taxon>Actinomycetes</taxon>
        <taxon>Mycobacteriales</taxon>
        <taxon>Nocardiaceae</taxon>
        <taxon>Nocardia</taxon>
    </lineage>
</organism>
<evidence type="ECO:0000259" key="5">
    <source>
        <dbReference type="Pfam" id="PF00501"/>
    </source>
</evidence>
<dbReference type="InterPro" id="IPR000873">
    <property type="entry name" value="AMP-dep_synth/lig_dom"/>
</dbReference>
<dbReference type="Pfam" id="PF23024">
    <property type="entry name" value="AMP-dom_DIP2-like"/>
    <property type="match status" value="1"/>
</dbReference>
<dbReference type="FunFam" id="3.40.50.12780:FF:000013">
    <property type="entry name" value="Long-chain-fatty-acid--AMP ligase FadD32"/>
    <property type="match status" value="1"/>
</dbReference>
<keyword evidence="4" id="KW-0443">Lipid metabolism</keyword>
<dbReference type="InterPro" id="IPR045851">
    <property type="entry name" value="AMP-bd_C_sf"/>
</dbReference>
<evidence type="ECO:0000256" key="3">
    <source>
        <dbReference type="ARBA" id="ARBA00022832"/>
    </source>
</evidence>
<evidence type="ECO:0000313" key="8">
    <source>
        <dbReference type="Proteomes" id="UP000655751"/>
    </source>
</evidence>
<dbReference type="GO" id="GO:0071766">
    <property type="term" value="P:Actinobacterium-type cell wall biogenesis"/>
    <property type="evidence" value="ECO:0007669"/>
    <property type="project" value="UniProtKB-ARBA"/>
</dbReference>
<proteinExistence type="inferred from homology"/>
<evidence type="ECO:0000313" key="7">
    <source>
        <dbReference type="EMBL" id="MBH0778559.1"/>
    </source>
</evidence>
<reference evidence="7" key="1">
    <citation type="submission" date="2020-11" db="EMBL/GenBank/DDBJ databases">
        <title>Nocardia NEAU-351.nov., a novel actinomycete isolated from the cow dung.</title>
        <authorList>
            <person name="Zhang X."/>
        </authorList>
    </citation>
    <scope>NUCLEOTIDE SEQUENCE</scope>
    <source>
        <strain evidence="7">NEAU-351</strain>
    </source>
</reference>
<dbReference type="InterPro" id="IPR040097">
    <property type="entry name" value="FAAL/FAAC"/>
</dbReference>
<dbReference type="Pfam" id="PF00501">
    <property type="entry name" value="AMP-binding"/>
    <property type="match status" value="1"/>
</dbReference>
<comment type="caution">
    <text evidence="7">The sequence shown here is derived from an EMBL/GenBank/DDBJ whole genome shotgun (WGS) entry which is preliminary data.</text>
</comment>
<feature type="domain" description="AMP-binding enzyme C-terminal" evidence="6">
    <location>
        <begin position="439"/>
        <end position="551"/>
    </location>
</feature>
<dbReference type="Proteomes" id="UP000655751">
    <property type="component" value="Unassembled WGS sequence"/>
</dbReference>
<dbReference type="GO" id="GO:0005886">
    <property type="term" value="C:plasma membrane"/>
    <property type="evidence" value="ECO:0007669"/>
    <property type="project" value="TreeGrafter"/>
</dbReference>
<accession>A0A931IBV5</accession>
<dbReference type="GO" id="GO:0006633">
    <property type="term" value="P:fatty acid biosynthetic process"/>
    <property type="evidence" value="ECO:0007669"/>
    <property type="project" value="TreeGrafter"/>
</dbReference>
<evidence type="ECO:0000256" key="4">
    <source>
        <dbReference type="ARBA" id="ARBA00023098"/>
    </source>
</evidence>
<comment type="similarity">
    <text evidence="1">Belongs to the ATP-dependent AMP-binding enzyme family.</text>
</comment>
<dbReference type="GO" id="GO:0070566">
    <property type="term" value="F:adenylyltransferase activity"/>
    <property type="evidence" value="ECO:0007669"/>
    <property type="project" value="TreeGrafter"/>
</dbReference>
<keyword evidence="8" id="KW-1185">Reference proteome</keyword>
<evidence type="ECO:0000256" key="2">
    <source>
        <dbReference type="ARBA" id="ARBA00022598"/>
    </source>
</evidence>